<dbReference type="AlphaFoldDB" id="A0A834NL67"/>
<dbReference type="Proteomes" id="UP000600918">
    <property type="component" value="Unassembled WGS sequence"/>
</dbReference>
<comment type="caution">
    <text evidence="2">The sequence shown here is derived from an EMBL/GenBank/DDBJ whole genome shotgun (WGS) entry which is preliminary data.</text>
</comment>
<dbReference type="EMBL" id="JACSDY010000012">
    <property type="protein sequence ID" value="KAF7413165.1"/>
    <property type="molecule type" value="Genomic_DNA"/>
</dbReference>
<protein>
    <submittedName>
        <fullName evidence="2">Uncharacterized protein</fullName>
    </submittedName>
</protein>
<organism evidence="2 3">
    <name type="scientific">Vespula pensylvanica</name>
    <name type="common">Western yellow jacket</name>
    <name type="synonym">Wasp</name>
    <dbReference type="NCBI Taxonomy" id="30213"/>
    <lineage>
        <taxon>Eukaryota</taxon>
        <taxon>Metazoa</taxon>
        <taxon>Ecdysozoa</taxon>
        <taxon>Arthropoda</taxon>
        <taxon>Hexapoda</taxon>
        <taxon>Insecta</taxon>
        <taxon>Pterygota</taxon>
        <taxon>Neoptera</taxon>
        <taxon>Endopterygota</taxon>
        <taxon>Hymenoptera</taxon>
        <taxon>Apocrita</taxon>
        <taxon>Aculeata</taxon>
        <taxon>Vespoidea</taxon>
        <taxon>Vespidae</taxon>
        <taxon>Vespinae</taxon>
        <taxon>Vespula</taxon>
    </lineage>
</organism>
<keyword evidence="3" id="KW-1185">Reference proteome</keyword>
<evidence type="ECO:0000256" key="1">
    <source>
        <dbReference type="SAM" id="MobiDB-lite"/>
    </source>
</evidence>
<reference evidence="2" key="1">
    <citation type="journal article" date="2020" name="G3 (Bethesda)">
        <title>High-Quality Assemblies for Three Invasive Social Wasps from the &lt;i&gt;Vespula&lt;/i&gt; Genus.</title>
        <authorList>
            <person name="Harrop T.W.R."/>
            <person name="Guhlin J."/>
            <person name="McLaughlin G.M."/>
            <person name="Permina E."/>
            <person name="Stockwell P."/>
            <person name="Gilligan J."/>
            <person name="Le Lec M.F."/>
            <person name="Gruber M.A.M."/>
            <person name="Quinn O."/>
            <person name="Lovegrove M."/>
            <person name="Duncan E.J."/>
            <person name="Remnant E.J."/>
            <person name="Van Eeckhoven J."/>
            <person name="Graham B."/>
            <person name="Knapp R.A."/>
            <person name="Langford K.W."/>
            <person name="Kronenberg Z."/>
            <person name="Press M.O."/>
            <person name="Eacker S.M."/>
            <person name="Wilson-Rankin E.E."/>
            <person name="Purcell J."/>
            <person name="Lester P.J."/>
            <person name="Dearden P.K."/>
        </authorList>
    </citation>
    <scope>NUCLEOTIDE SEQUENCE</scope>
    <source>
        <strain evidence="2">Volc-1</strain>
    </source>
</reference>
<evidence type="ECO:0000313" key="2">
    <source>
        <dbReference type="EMBL" id="KAF7413165.1"/>
    </source>
</evidence>
<gene>
    <name evidence="2" type="ORF">H0235_013016</name>
</gene>
<proteinExistence type="predicted"/>
<sequence length="119" mass="13916">MRNIRLGKLEVGSQIILKRSTSRSVKISYLCQTNGIERKTYRDVEIRRRMFTVLSEDYEWSFSAGNSMSDCPSTRRIAKPTMAETMPRPISSTIRARRCPDFLREIPRENRDPTKRKTS</sequence>
<evidence type="ECO:0000313" key="3">
    <source>
        <dbReference type="Proteomes" id="UP000600918"/>
    </source>
</evidence>
<feature type="region of interest" description="Disordered" evidence="1">
    <location>
        <begin position="66"/>
        <end position="90"/>
    </location>
</feature>
<name>A0A834NL67_VESPE</name>
<accession>A0A834NL67</accession>